<feature type="repeat" description="Solcar" evidence="10">
    <location>
        <begin position="9"/>
        <end position="116"/>
    </location>
</feature>
<dbReference type="InterPro" id="IPR018108">
    <property type="entry name" value="MCP_transmembrane"/>
</dbReference>
<dbReference type="PROSITE" id="PS50920">
    <property type="entry name" value="SOLCAR"/>
    <property type="match status" value="3"/>
</dbReference>
<evidence type="ECO:0000256" key="5">
    <source>
        <dbReference type="ARBA" id="ARBA00022737"/>
    </source>
</evidence>
<evidence type="ECO:0000256" key="11">
    <source>
        <dbReference type="RuleBase" id="RU000488"/>
    </source>
</evidence>
<dbReference type="Pfam" id="PF00153">
    <property type="entry name" value="Mito_carr"/>
    <property type="match status" value="3"/>
</dbReference>
<keyword evidence="4 10" id="KW-0812">Transmembrane</keyword>
<protein>
    <recommendedName>
        <fullName evidence="16">Tricarboxylate transport protein</fullName>
    </recommendedName>
</protein>
<evidence type="ECO:0000256" key="12">
    <source>
        <dbReference type="SAM" id="MobiDB-lite"/>
    </source>
</evidence>
<reference evidence="14" key="1">
    <citation type="submission" date="2021-03" db="EMBL/GenBank/DDBJ databases">
        <authorList>
            <person name="Tagirdzhanova G."/>
        </authorList>
    </citation>
    <scope>NUCLEOTIDE SEQUENCE</scope>
</reference>
<evidence type="ECO:0000256" key="1">
    <source>
        <dbReference type="ARBA" id="ARBA00004448"/>
    </source>
</evidence>
<proteinExistence type="inferred from homology"/>
<keyword evidence="6" id="KW-0999">Mitochondrion inner membrane</keyword>
<gene>
    <name evidence="14" type="ORF">GOMPHAMPRED_000891</name>
</gene>
<keyword evidence="15" id="KW-1185">Reference proteome</keyword>
<evidence type="ECO:0008006" key="16">
    <source>
        <dbReference type="Google" id="ProtNLM"/>
    </source>
</evidence>
<comment type="similarity">
    <text evidence="2 11">Belongs to the mitochondrial carrier (TC 2.A.29) family.</text>
</comment>
<feature type="chain" id="PRO_5034303985" description="Tricarboxylate transport protein" evidence="13">
    <location>
        <begin position="27"/>
        <end position="324"/>
    </location>
</feature>
<dbReference type="OrthoDB" id="44467at2759"/>
<evidence type="ECO:0000256" key="6">
    <source>
        <dbReference type="ARBA" id="ARBA00022792"/>
    </source>
</evidence>
<evidence type="ECO:0000256" key="7">
    <source>
        <dbReference type="ARBA" id="ARBA00022989"/>
    </source>
</evidence>
<evidence type="ECO:0000256" key="13">
    <source>
        <dbReference type="SAM" id="SignalP"/>
    </source>
</evidence>
<keyword evidence="7" id="KW-1133">Transmembrane helix</keyword>
<dbReference type="PANTHER" id="PTHR45788:SF3">
    <property type="entry name" value="TRICARBOXYLATE TRANSPORT PROTEIN"/>
    <property type="match status" value="1"/>
</dbReference>
<dbReference type="PRINTS" id="PR00926">
    <property type="entry name" value="MITOCARRIER"/>
</dbReference>
<evidence type="ECO:0000256" key="3">
    <source>
        <dbReference type="ARBA" id="ARBA00022448"/>
    </source>
</evidence>
<keyword evidence="8" id="KW-0496">Mitochondrion</keyword>
<feature type="compositionally biased region" description="Basic and acidic residues" evidence="12">
    <location>
        <begin position="45"/>
        <end position="55"/>
    </location>
</feature>
<keyword evidence="13" id="KW-0732">Signal</keyword>
<evidence type="ECO:0000256" key="2">
    <source>
        <dbReference type="ARBA" id="ARBA00006375"/>
    </source>
</evidence>
<dbReference type="GO" id="GO:0006843">
    <property type="term" value="P:mitochondrial citrate transmembrane transport"/>
    <property type="evidence" value="ECO:0007669"/>
    <property type="project" value="TreeGrafter"/>
</dbReference>
<dbReference type="SUPFAM" id="SSF103506">
    <property type="entry name" value="Mitochondrial carrier"/>
    <property type="match status" value="1"/>
</dbReference>
<feature type="signal peptide" evidence="13">
    <location>
        <begin position="1"/>
        <end position="26"/>
    </location>
</feature>
<keyword evidence="5" id="KW-0677">Repeat</keyword>
<evidence type="ECO:0000313" key="15">
    <source>
        <dbReference type="Proteomes" id="UP000664169"/>
    </source>
</evidence>
<dbReference type="EMBL" id="CAJPDQ010000010">
    <property type="protein sequence ID" value="CAF9915909.1"/>
    <property type="molecule type" value="Genomic_DNA"/>
</dbReference>
<accession>A0A8H3IJG5</accession>
<dbReference type="InterPro" id="IPR002067">
    <property type="entry name" value="MCP"/>
</dbReference>
<sequence>MSSHDSTKNTLLISLLSGGIAGGVEGALTYPLEFAKTRIQLGDLAKESHSSEPKKRQQQQQQKKKQPRFRNPFSVAITVYRNEGIKSLYKGCSAQIIGSVGKDGVRFMAFDSIKSTFADPETGALTPARNLLAGLISGVCASVTAVTPAERIKTALIDDARNGATASRFHGPVHAVKTIVAEDGLVGLYRGFIGTTLKQASATACRLGSYNIIKDFESVRGIEQTIAVNFANGAVAGTIVTLVTQPFDTVKTRSQTARKTTTVQAVRAIVAEAGVRGFWRGTIMRLSRTVVSGGILFTTAESVAKVLRPLLLSSPGERIGGKVG</sequence>
<keyword evidence="9 10" id="KW-0472">Membrane</keyword>
<evidence type="ECO:0000313" key="14">
    <source>
        <dbReference type="EMBL" id="CAF9915909.1"/>
    </source>
</evidence>
<name>A0A8H3IJG5_9LECA</name>
<organism evidence="14 15">
    <name type="scientific">Gomphillus americanus</name>
    <dbReference type="NCBI Taxonomy" id="1940652"/>
    <lineage>
        <taxon>Eukaryota</taxon>
        <taxon>Fungi</taxon>
        <taxon>Dikarya</taxon>
        <taxon>Ascomycota</taxon>
        <taxon>Pezizomycotina</taxon>
        <taxon>Lecanoromycetes</taxon>
        <taxon>OSLEUM clade</taxon>
        <taxon>Ostropomycetidae</taxon>
        <taxon>Ostropales</taxon>
        <taxon>Graphidaceae</taxon>
        <taxon>Gomphilloideae</taxon>
        <taxon>Gomphillus</taxon>
    </lineage>
</organism>
<evidence type="ECO:0000256" key="10">
    <source>
        <dbReference type="PROSITE-ProRule" id="PRU00282"/>
    </source>
</evidence>
<dbReference type="InterPro" id="IPR023395">
    <property type="entry name" value="MCP_dom_sf"/>
</dbReference>
<feature type="repeat" description="Solcar" evidence="10">
    <location>
        <begin position="129"/>
        <end position="216"/>
    </location>
</feature>
<feature type="repeat" description="Solcar" evidence="10">
    <location>
        <begin position="224"/>
        <end position="306"/>
    </location>
</feature>
<dbReference type="GO" id="GO:0005743">
    <property type="term" value="C:mitochondrial inner membrane"/>
    <property type="evidence" value="ECO:0007669"/>
    <property type="project" value="UniProtKB-SubCell"/>
</dbReference>
<dbReference type="Proteomes" id="UP000664169">
    <property type="component" value="Unassembled WGS sequence"/>
</dbReference>
<keyword evidence="3 11" id="KW-0813">Transport</keyword>
<comment type="subcellular location">
    <subcellularLocation>
        <location evidence="1">Mitochondrion inner membrane</location>
        <topology evidence="1">Multi-pass membrane protein</topology>
    </subcellularLocation>
</comment>
<dbReference type="GO" id="GO:0071913">
    <property type="term" value="F:citrate secondary active transmembrane transporter activity"/>
    <property type="evidence" value="ECO:0007669"/>
    <property type="project" value="TreeGrafter"/>
</dbReference>
<feature type="region of interest" description="Disordered" evidence="12">
    <location>
        <begin position="45"/>
        <end position="68"/>
    </location>
</feature>
<comment type="caution">
    <text evidence="14">The sequence shown here is derived from an EMBL/GenBank/DDBJ whole genome shotgun (WGS) entry which is preliminary data.</text>
</comment>
<dbReference type="InterPro" id="IPR049563">
    <property type="entry name" value="TXTP-like"/>
</dbReference>
<dbReference type="AlphaFoldDB" id="A0A8H3IJG5"/>
<dbReference type="Gene3D" id="1.50.40.10">
    <property type="entry name" value="Mitochondrial carrier domain"/>
    <property type="match status" value="1"/>
</dbReference>
<evidence type="ECO:0000256" key="4">
    <source>
        <dbReference type="ARBA" id="ARBA00022692"/>
    </source>
</evidence>
<dbReference type="PANTHER" id="PTHR45788">
    <property type="entry name" value="SUCCINATE/FUMARATE MITOCHONDRIAL TRANSPORTER-RELATED"/>
    <property type="match status" value="1"/>
</dbReference>
<evidence type="ECO:0000256" key="8">
    <source>
        <dbReference type="ARBA" id="ARBA00023128"/>
    </source>
</evidence>
<evidence type="ECO:0000256" key="9">
    <source>
        <dbReference type="ARBA" id="ARBA00023136"/>
    </source>
</evidence>